<reference evidence="4" key="1">
    <citation type="submission" date="2025-08" db="UniProtKB">
        <authorList>
            <consortium name="RefSeq"/>
        </authorList>
    </citation>
    <scope>IDENTIFICATION</scope>
</reference>
<dbReference type="RefSeq" id="XP_014678020.1">
    <property type="nucleotide sequence ID" value="XM_014822534.1"/>
</dbReference>
<name>A0ABM1F0P9_PRICU</name>
<keyword evidence="1" id="KW-0479">Metal-binding</keyword>
<organism evidence="3 4">
    <name type="scientific">Priapulus caudatus</name>
    <name type="common">Priapulid worm</name>
    <dbReference type="NCBI Taxonomy" id="37621"/>
    <lineage>
        <taxon>Eukaryota</taxon>
        <taxon>Metazoa</taxon>
        <taxon>Ecdysozoa</taxon>
        <taxon>Scalidophora</taxon>
        <taxon>Priapulida</taxon>
        <taxon>Priapulimorpha</taxon>
        <taxon>Priapulimorphida</taxon>
        <taxon>Priapulidae</taxon>
        <taxon>Priapulus</taxon>
    </lineage>
</organism>
<dbReference type="Gene3D" id="3.40.50.150">
    <property type="entry name" value="Vaccinia Virus protein VP39"/>
    <property type="match status" value="1"/>
</dbReference>
<dbReference type="InterPro" id="IPR042086">
    <property type="entry name" value="MeTrfase_capping"/>
</dbReference>
<gene>
    <name evidence="4" type="primary">LOC106817830</name>
</gene>
<protein>
    <submittedName>
        <fullName evidence="4">Salicylate carboxymethyltransferase-like</fullName>
    </submittedName>
</protein>
<dbReference type="GeneID" id="106817830"/>
<dbReference type="InterPro" id="IPR029063">
    <property type="entry name" value="SAM-dependent_MTases_sf"/>
</dbReference>
<keyword evidence="2" id="KW-0460">Magnesium</keyword>
<sequence>MTAPHSHLPYGPEGAGCYSDYTLGCFDVIQQASQLCLDAIDSIPFSGTGAFLLADFAAADGGTSMPLIKLLLDQLRKKHGKKFDIEIIYEDQPSNDWTSLFYRMQGVIPKPESYLIAHPDVRVFASGTSFYKQCFSGNSLHFGFSSTGMHWLSKRPCTITGAVHFTGITVPEEKEKFKRQAAEDWATILVNRAKELQPGGRMVIANFTVDKENQYLGNTKRVKCNMFQIMTDKWRALVDKGIITAEEFQNTTINNYYRTEKEITAPLTDVESPVYKLGLRLVSIETKVVNCYFHVRWLESGRDDDADAVRAHARSYVRTIRTWSNSSFLSGLSDCRTPEEKAAIVDAFFQSYEDDVARNPRDHAMDYVHTYTHLRKLEE</sequence>
<dbReference type="Pfam" id="PF03492">
    <property type="entry name" value="Methyltransf_7"/>
    <property type="match status" value="1"/>
</dbReference>
<accession>A0ABM1F0P9</accession>
<dbReference type="Proteomes" id="UP000695022">
    <property type="component" value="Unplaced"/>
</dbReference>
<evidence type="ECO:0000256" key="1">
    <source>
        <dbReference type="ARBA" id="ARBA00022723"/>
    </source>
</evidence>
<proteinExistence type="predicted"/>
<dbReference type="SUPFAM" id="SSF53335">
    <property type="entry name" value="S-adenosyl-L-methionine-dependent methyltransferases"/>
    <property type="match status" value="1"/>
</dbReference>
<dbReference type="InterPro" id="IPR005299">
    <property type="entry name" value="MeTrfase_7"/>
</dbReference>
<evidence type="ECO:0000313" key="3">
    <source>
        <dbReference type="Proteomes" id="UP000695022"/>
    </source>
</evidence>
<dbReference type="Gene3D" id="1.10.1200.270">
    <property type="entry name" value="Methyltransferase, alpha-helical capping domain"/>
    <property type="match status" value="1"/>
</dbReference>
<dbReference type="PANTHER" id="PTHR31009">
    <property type="entry name" value="S-ADENOSYL-L-METHIONINE:CARBOXYL METHYLTRANSFERASE FAMILY PROTEIN"/>
    <property type="match status" value="1"/>
</dbReference>
<evidence type="ECO:0000256" key="2">
    <source>
        <dbReference type="ARBA" id="ARBA00022842"/>
    </source>
</evidence>
<keyword evidence="3" id="KW-1185">Reference proteome</keyword>
<evidence type="ECO:0000313" key="4">
    <source>
        <dbReference type="RefSeq" id="XP_014678020.1"/>
    </source>
</evidence>